<dbReference type="InterPro" id="IPR032710">
    <property type="entry name" value="NTF2-like_dom_sf"/>
</dbReference>
<dbReference type="RefSeq" id="WP_096613536.1">
    <property type="nucleotide sequence ID" value="NZ_NWVD01000008.1"/>
</dbReference>
<dbReference type="Pfam" id="PF12680">
    <property type="entry name" value="SnoaL_2"/>
    <property type="match status" value="1"/>
</dbReference>
<dbReference type="Proteomes" id="UP000218784">
    <property type="component" value="Unassembled WGS sequence"/>
</dbReference>
<accession>A0A2A4HVX5</accession>
<dbReference type="AlphaFoldDB" id="A0A2A4HVX5"/>
<comment type="caution">
    <text evidence="2">The sequence shown here is derived from an EMBL/GenBank/DDBJ whole genome shotgun (WGS) entry which is preliminary data.</text>
</comment>
<dbReference type="Gene3D" id="3.10.450.50">
    <property type="match status" value="1"/>
</dbReference>
<evidence type="ECO:0000313" key="3">
    <source>
        <dbReference type="Proteomes" id="UP000218784"/>
    </source>
</evidence>
<evidence type="ECO:0000259" key="1">
    <source>
        <dbReference type="Pfam" id="PF12680"/>
    </source>
</evidence>
<dbReference type="SUPFAM" id="SSF54427">
    <property type="entry name" value="NTF2-like"/>
    <property type="match status" value="1"/>
</dbReference>
<gene>
    <name evidence="2" type="ORF">COA17_14950</name>
</gene>
<feature type="domain" description="SnoaL-like" evidence="1">
    <location>
        <begin position="6"/>
        <end position="103"/>
    </location>
</feature>
<reference evidence="2 3" key="1">
    <citation type="submission" date="2017-09" db="EMBL/GenBank/DDBJ databases">
        <title>Sphingomonas ginsenosidimutans KACC 14949, whole genome shotgun sequence.</title>
        <authorList>
            <person name="Feng G."/>
            <person name="Zhu H."/>
        </authorList>
    </citation>
    <scope>NUCLEOTIDE SEQUENCE [LARGE SCALE GENOMIC DNA]</scope>
    <source>
        <strain evidence="2 3">KACC 14949</strain>
    </source>
</reference>
<protein>
    <recommendedName>
        <fullName evidence="1">SnoaL-like domain-containing protein</fullName>
    </recommendedName>
</protein>
<sequence length="136" mass="15034">MSDAIHRWHDYMRAPDAAALEAMLHPDVVFQSPAVHTPQRGREVTMRYLGAAAVVLGGPDFRYVNEWRGDGSAVLEFECTLADETQVNGVDIIEWDGDDHITRFKVMIRPVRALNAVIPLMAAELAKLAPPDSSHG</sequence>
<evidence type="ECO:0000313" key="2">
    <source>
        <dbReference type="EMBL" id="PCG08039.1"/>
    </source>
</evidence>
<name>A0A2A4HVX5_9SPHN</name>
<keyword evidence="3" id="KW-1185">Reference proteome</keyword>
<dbReference type="InterPro" id="IPR037401">
    <property type="entry name" value="SnoaL-like"/>
</dbReference>
<dbReference type="EMBL" id="NWVD01000008">
    <property type="protein sequence ID" value="PCG08039.1"/>
    <property type="molecule type" value="Genomic_DNA"/>
</dbReference>
<organism evidence="2 3">
    <name type="scientific">Sphingomonas ginsenosidimutans</name>
    <dbReference type="NCBI Taxonomy" id="862134"/>
    <lineage>
        <taxon>Bacteria</taxon>
        <taxon>Pseudomonadati</taxon>
        <taxon>Pseudomonadota</taxon>
        <taxon>Alphaproteobacteria</taxon>
        <taxon>Sphingomonadales</taxon>
        <taxon>Sphingomonadaceae</taxon>
        <taxon>Sphingomonas</taxon>
    </lineage>
</organism>
<proteinExistence type="predicted"/>